<comment type="similarity">
    <text evidence="2">Belongs to the oxygen-dependent FAD-linked oxidoreductase family.</text>
</comment>
<dbReference type="PANTHER" id="PTHR43762:SF1">
    <property type="entry name" value="D-ARABINONO-1,4-LACTONE OXIDASE"/>
    <property type="match status" value="1"/>
</dbReference>
<evidence type="ECO:0000256" key="5">
    <source>
        <dbReference type="ARBA" id="ARBA00033418"/>
    </source>
</evidence>
<dbReference type="Pfam" id="PF01565">
    <property type="entry name" value="FAD_binding_4"/>
    <property type="match status" value="1"/>
</dbReference>
<dbReference type="GO" id="GO:0071949">
    <property type="term" value="F:FAD binding"/>
    <property type="evidence" value="ECO:0007669"/>
    <property type="project" value="InterPro"/>
</dbReference>
<protein>
    <recommendedName>
        <fullName evidence="3">D-arabinono-1,4-lactone oxidase</fullName>
        <ecNumber evidence="3">1.1.3.37</ecNumber>
    </recommendedName>
    <alternativeName>
        <fullName evidence="5">L-galactono-gamma-lactone oxidase</fullName>
    </alternativeName>
</protein>
<dbReference type="SUPFAM" id="SSF56176">
    <property type="entry name" value="FAD-binding/transporter-associated domain-like"/>
    <property type="match status" value="1"/>
</dbReference>
<dbReference type="GO" id="GO:0016020">
    <property type="term" value="C:membrane"/>
    <property type="evidence" value="ECO:0007669"/>
    <property type="project" value="InterPro"/>
</dbReference>
<evidence type="ECO:0000313" key="9">
    <source>
        <dbReference type="Proteomes" id="UP000789706"/>
    </source>
</evidence>
<keyword evidence="9" id="KW-1185">Reference proteome</keyword>
<dbReference type="EC" id="1.1.3.37" evidence="3"/>
<dbReference type="PROSITE" id="PS51387">
    <property type="entry name" value="FAD_PCMH"/>
    <property type="match status" value="1"/>
</dbReference>
<evidence type="ECO:0000256" key="6">
    <source>
        <dbReference type="SAM" id="Phobius"/>
    </source>
</evidence>
<dbReference type="InterPro" id="IPR016169">
    <property type="entry name" value="FAD-bd_PCMH_sub2"/>
</dbReference>
<dbReference type="InterPro" id="IPR016166">
    <property type="entry name" value="FAD-bd_PCMH"/>
</dbReference>
<dbReference type="InterPro" id="IPR006093">
    <property type="entry name" value="Oxy_OxRdtase_FAD_BS"/>
</dbReference>
<keyword evidence="6" id="KW-0812">Transmembrane</keyword>
<keyword evidence="4" id="KW-0560">Oxidoreductase</keyword>
<dbReference type="Gene3D" id="3.30.465.10">
    <property type="match status" value="1"/>
</dbReference>
<evidence type="ECO:0000256" key="1">
    <source>
        <dbReference type="ARBA" id="ARBA00005083"/>
    </source>
</evidence>
<reference evidence="8" key="1">
    <citation type="submission" date="2021-06" db="EMBL/GenBank/DDBJ databases">
        <authorList>
            <person name="Kallberg Y."/>
            <person name="Tangrot J."/>
            <person name="Rosling A."/>
        </authorList>
    </citation>
    <scope>NUCLEOTIDE SEQUENCE</scope>
    <source>
        <strain evidence="8">AZ414A</strain>
    </source>
</reference>
<dbReference type="EMBL" id="CAJVPK010000054">
    <property type="protein sequence ID" value="CAG8438800.1"/>
    <property type="molecule type" value="Genomic_DNA"/>
</dbReference>
<dbReference type="AlphaFoldDB" id="A0A9N8V6D4"/>
<dbReference type="InterPro" id="IPR007173">
    <property type="entry name" value="ALO_C"/>
</dbReference>
<evidence type="ECO:0000256" key="4">
    <source>
        <dbReference type="ARBA" id="ARBA00023002"/>
    </source>
</evidence>
<dbReference type="Proteomes" id="UP000789706">
    <property type="component" value="Unassembled WGS sequence"/>
</dbReference>
<evidence type="ECO:0000256" key="3">
    <source>
        <dbReference type="ARBA" id="ARBA00013136"/>
    </source>
</evidence>
<evidence type="ECO:0000259" key="7">
    <source>
        <dbReference type="PROSITE" id="PS51387"/>
    </source>
</evidence>
<dbReference type="InterPro" id="IPR036318">
    <property type="entry name" value="FAD-bd_PCMH-like_sf"/>
</dbReference>
<dbReference type="OrthoDB" id="610608at2759"/>
<comment type="caution">
    <text evidence="8">The sequence shown here is derived from an EMBL/GenBank/DDBJ whole genome shotgun (WGS) entry which is preliminary data.</text>
</comment>
<name>A0A9N8V6D4_9GLOM</name>
<keyword evidence="6" id="KW-0472">Membrane</keyword>
<feature type="domain" description="FAD-binding PCMH-type" evidence="7">
    <location>
        <begin position="60"/>
        <end position="234"/>
    </location>
</feature>
<dbReference type="PROSITE" id="PS00862">
    <property type="entry name" value="OX2_COVAL_FAD"/>
    <property type="match status" value="1"/>
</dbReference>
<keyword evidence="6" id="KW-1133">Transmembrane helix</keyword>
<sequence length="531" mass="60103">MTKLIGLIFSIILIIINVSIFEAVLSRKYKNRSPLYRNKFTLRSATPSSDKTWDNWAGNIHLAPEAIFKPTTLTDLQDIVDLARMNGKTIRCAAQGHTFSSLSVTKKYLVIVNNLNNVQILQDKNYGWVVTAEAGTSINEIDNALRTNNPPLALSSAVTPDYFRAAGVVATGSHGAKTTLSIMSDQVVSMTIVAADGKLYEFCNTTNAFEMDAARLNLGLFGIIYSVTFRTEPMFNLRMTDTTPLAKDFLVPSAIKQLFESSDSLHIFYWPFNSYDPKESQPLDPTKDKMWIKQWVRTDEKPTLSQEELTAIHALRNDSALHANYIYQVMLENPETTPIVTSSLWREGPGLSEYSLVLQAPDAIHFLSSDAKNIPSDLFAFGFKVDKDFKNFVEEHQAVIDATYAAAAQNSFPFNLVLETRIIRSSHSLLAPNFDTDPNAIYCIMDLTTYRYTSGFQTFASSFAQRWIQKYNAKPHWAKEWEFVPNIISYLSQAHKKQIKIFEKIREKYDPDKLFFDNESLQEIFDGALTE</sequence>
<dbReference type="Gene3D" id="3.30.70.2520">
    <property type="match status" value="1"/>
</dbReference>
<dbReference type="Gene3D" id="3.30.43.10">
    <property type="entry name" value="Uridine Diphospho-n-acetylenolpyruvylglucosamine Reductase, domain 2"/>
    <property type="match status" value="1"/>
</dbReference>
<dbReference type="InterPro" id="IPR010031">
    <property type="entry name" value="FAD_lactone_oxidase-like"/>
</dbReference>
<organism evidence="8 9">
    <name type="scientific">Diversispora eburnea</name>
    <dbReference type="NCBI Taxonomy" id="1213867"/>
    <lineage>
        <taxon>Eukaryota</taxon>
        <taxon>Fungi</taxon>
        <taxon>Fungi incertae sedis</taxon>
        <taxon>Mucoromycota</taxon>
        <taxon>Glomeromycotina</taxon>
        <taxon>Glomeromycetes</taxon>
        <taxon>Diversisporales</taxon>
        <taxon>Diversisporaceae</taxon>
        <taxon>Diversispora</taxon>
    </lineage>
</organism>
<dbReference type="InterPro" id="IPR006094">
    <property type="entry name" value="Oxid_FAD_bind_N"/>
</dbReference>
<accession>A0A9N8V6D4</accession>
<dbReference type="PANTHER" id="PTHR43762">
    <property type="entry name" value="L-GULONOLACTONE OXIDASE"/>
    <property type="match status" value="1"/>
</dbReference>
<evidence type="ECO:0000313" key="8">
    <source>
        <dbReference type="EMBL" id="CAG8438800.1"/>
    </source>
</evidence>
<proteinExistence type="inferred from homology"/>
<evidence type="ECO:0000256" key="2">
    <source>
        <dbReference type="ARBA" id="ARBA00005466"/>
    </source>
</evidence>
<dbReference type="Pfam" id="PF04030">
    <property type="entry name" value="ALO"/>
    <property type="match status" value="1"/>
</dbReference>
<dbReference type="GO" id="GO:0003885">
    <property type="term" value="F:D-arabinono-1,4-lactone oxidase activity"/>
    <property type="evidence" value="ECO:0007669"/>
    <property type="project" value="UniProtKB-EC"/>
</dbReference>
<comment type="pathway">
    <text evidence="1">Cofactor biosynthesis; D-erythroascorbate biosynthesis; dehydro-D-arabinono-1,4-lactone from D-arabinose: step 2/2.</text>
</comment>
<feature type="transmembrane region" description="Helical" evidence="6">
    <location>
        <begin position="6"/>
        <end position="25"/>
    </location>
</feature>
<dbReference type="PIRSF" id="PIRSF000136">
    <property type="entry name" value="LGO_GLO"/>
    <property type="match status" value="1"/>
</dbReference>
<gene>
    <name evidence="8" type="ORF">DEBURN_LOCUS1264</name>
</gene>
<dbReference type="InterPro" id="IPR016167">
    <property type="entry name" value="FAD-bd_PCMH_sub1"/>
</dbReference>